<protein>
    <recommendedName>
        <fullName evidence="9">Acetylglutamate kinase</fullName>
        <ecNumber evidence="9">2.7.2.8</ecNumber>
    </recommendedName>
    <alternativeName>
        <fullName evidence="9">N-acetyl-L-glutamate 5-phosphotransferase</fullName>
    </alternativeName>
    <alternativeName>
        <fullName evidence="9">NAG kinase</fullName>
        <shortName evidence="9">NAGK</shortName>
    </alternativeName>
</protein>
<dbReference type="PANTHER" id="PTHR23342">
    <property type="entry name" value="N-ACETYLGLUTAMATE SYNTHASE"/>
    <property type="match status" value="1"/>
</dbReference>
<evidence type="ECO:0000256" key="9">
    <source>
        <dbReference type="HAMAP-Rule" id="MF_00082"/>
    </source>
</evidence>
<dbReference type="NCBIfam" id="TIGR00761">
    <property type="entry name" value="argB"/>
    <property type="match status" value="1"/>
</dbReference>
<dbReference type="InterPro" id="IPR004662">
    <property type="entry name" value="AcgluKinase_fam"/>
</dbReference>
<dbReference type="PIRSF" id="PIRSF000728">
    <property type="entry name" value="NAGK"/>
    <property type="match status" value="1"/>
</dbReference>
<dbReference type="RefSeq" id="WP_132843661.1">
    <property type="nucleotide sequence ID" value="NZ_JBDJLH010000004.1"/>
</dbReference>
<comment type="pathway">
    <text evidence="1 9">Amino-acid biosynthesis; L-arginine biosynthesis; N(2)-acetyl-L-ornithine from L-glutamate: step 2/4.</text>
</comment>
<evidence type="ECO:0000256" key="6">
    <source>
        <dbReference type="ARBA" id="ARBA00022777"/>
    </source>
</evidence>
<feature type="domain" description="Aspartate/glutamate/uridylate kinase" evidence="10">
    <location>
        <begin position="7"/>
        <end position="245"/>
    </location>
</feature>
<dbReference type="EMBL" id="JBDJNQ010000003">
    <property type="protein sequence ID" value="MEN5377452.1"/>
    <property type="molecule type" value="Genomic_DNA"/>
</dbReference>
<evidence type="ECO:0000256" key="4">
    <source>
        <dbReference type="ARBA" id="ARBA00022679"/>
    </source>
</evidence>
<dbReference type="Proteomes" id="UP001409291">
    <property type="component" value="Unassembled WGS sequence"/>
</dbReference>
<reference evidence="11 12" key="1">
    <citation type="submission" date="2024-04" db="EMBL/GenBank/DDBJ databases">
        <title>WGS of bacteria from Torrens River.</title>
        <authorList>
            <person name="Wyrsch E.R."/>
            <person name="Drigo B."/>
        </authorList>
    </citation>
    <scope>NUCLEOTIDE SEQUENCE [LARGE SCALE GENOMIC DNA]</scope>
    <source>
        <strain evidence="11 12">TWI391</strain>
    </source>
</reference>
<comment type="similarity">
    <text evidence="9">Belongs to the acetylglutamate kinase family. ArgB subfamily.</text>
</comment>
<feature type="site" description="Transition state stabilizer" evidence="9">
    <location>
        <position position="10"/>
    </location>
</feature>
<dbReference type="Gene3D" id="3.40.1160.10">
    <property type="entry name" value="Acetylglutamate kinase-like"/>
    <property type="match status" value="1"/>
</dbReference>
<comment type="subcellular location">
    <subcellularLocation>
        <location evidence="9">Cytoplasm</location>
    </subcellularLocation>
</comment>
<dbReference type="HAMAP" id="MF_00082">
    <property type="entry name" value="ArgB"/>
    <property type="match status" value="1"/>
</dbReference>
<dbReference type="PANTHER" id="PTHR23342:SF0">
    <property type="entry name" value="N-ACETYLGLUTAMATE SYNTHASE, MITOCHONDRIAL"/>
    <property type="match status" value="1"/>
</dbReference>
<feature type="binding site" evidence="9">
    <location>
        <position position="161"/>
    </location>
    <ligand>
        <name>substrate</name>
    </ligand>
</feature>
<name>A0ABV0BVR3_9SPHI</name>
<dbReference type="EC" id="2.7.2.8" evidence="9"/>
<gene>
    <name evidence="9 11" type="primary">argB</name>
    <name evidence="11" type="ORF">ABE541_09285</name>
</gene>
<evidence type="ECO:0000256" key="7">
    <source>
        <dbReference type="ARBA" id="ARBA00022840"/>
    </source>
</evidence>
<feature type="binding site" evidence="9">
    <location>
        <position position="64"/>
    </location>
    <ligand>
        <name>substrate</name>
    </ligand>
</feature>
<dbReference type="CDD" id="cd04238">
    <property type="entry name" value="AAK_NAGK-like"/>
    <property type="match status" value="1"/>
</dbReference>
<keyword evidence="9" id="KW-0963">Cytoplasm</keyword>
<evidence type="ECO:0000313" key="11">
    <source>
        <dbReference type="EMBL" id="MEN5377452.1"/>
    </source>
</evidence>
<feature type="site" description="Transition state stabilizer" evidence="9">
    <location>
        <position position="227"/>
    </location>
</feature>
<comment type="catalytic activity">
    <reaction evidence="8 9">
        <text>N-acetyl-L-glutamate + ATP = N-acetyl-L-glutamyl 5-phosphate + ADP</text>
        <dbReference type="Rhea" id="RHEA:14629"/>
        <dbReference type="ChEBI" id="CHEBI:30616"/>
        <dbReference type="ChEBI" id="CHEBI:44337"/>
        <dbReference type="ChEBI" id="CHEBI:57936"/>
        <dbReference type="ChEBI" id="CHEBI:456216"/>
        <dbReference type="EC" id="2.7.2.8"/>
    </reaction>
</comment>
<keyword evidence="12" id="KW-1185">Reference proteome</keyword>
<sequence>MSNSGLNIIKIGGNIIDDEVLLDSFLEKFAALPGKKILVHGGGKIATRIATDLGIEAKMVEGRRITDEAMLRIVTMVYAGLTNKNIVAKLQVLQCDAIGLSGADGGTIKAIKRPVKDIDYGFVGDILHDSVNTASIKKFLEAGFVPVFSAITHNGLGQLLNTNADTIASALAVGLSSLYDTSLVYCFEKNGVLKDINDEQSVINSIRADEFLQLKEDGVIHDGMVPKLQNAFDAIQKGVRNVYIGHANNLHLFQQGQFGTCLTLK</sequence>
<evidence type="ECO:0000259" key="10">
    <source>
        <dbReference type="Pfam" id="PF00696"/>
    </source>
</evidence>
<keyword evidence="6 9" id="KW-0418">Kinase</keyword>
<keyword evidence="4 9" id="KW-0808">Transferase</keyword>
<evidence type="ECO:0000256" key="2">
    <source>
        <dbReference type="ARBA" id="ARBA00022571"/>
    </source>
</evidence>
<organism evidence="11 12">
    <name type="scientific">Sphingobacterium kitahiroshimense</name>
    <dbReference type="NCBI Taxonomy" id="470446"/>
    <lineage>
        <taxon>Bacteria</taxon>
        <taxon>Pseudomonadati</taxon>
        <taxon>Bacteroidota</taxon>
        <taxon>Sphingobacteriia</taxon>
        <taxon>Sphingobacteriales</taxon>
        <taxon>Sphingobacteriaceae</taxon>
        <taxon>Sphingobacterium</taxon>
    </lineage>
</organism>
<keyword evidence="7 9" id="KW-0067">ATP-binding</keyword>
<keyword evidence="5 9" id="KW-0547">Nucleotide-binding</keyword>
<comment type="caution">
    <text evidence="11">The sequence shown here is derived from an EMBL/GenBank/DDBJ whole genome shotgun (WGS) entry which is preliminary data.</text>
</comment>
<evidence type="ECO:0000313" key="12">
    <source>
        <dbReference type="Proteomes" id="UP001409291"/>
    </source>
</evidence>
<evidence type="ECO:0000256" key="1">
    <source>
        <dbReference type="ARBA" id="ARBA00004828"/>
    </source>
</evidence>
<evidence type="ECO:0000256" key="8">
    <source>
        <dbReference type="ARBA" id="ARBA00048141"/>
    </source>
</evidence>
<evidence type="ECO:0000256" key="5">
    <source>
        <dbReference type="ARBA" id="ARBA00022741"/>
    </source>
</evidence>
<dbReference type="Pfam" id="PF00696">
    <property type="entry name" value="AA_kinase"/>
    <property type="match status" value="1"/>
</dbReference>
<evidence type="ECO:0000256" key="3">
    <source>
        <dbReference type="ARBA" id="ARBA00022605"/>
    </source>
</evidence>
<dbReference type="InterPro" id="IPR036393">
    <property type="entry name" value="AceGlu_kinase-like_sf"/>
</dbReference>
<feature type="binding site" evidence="9">
    <location>
        <begin position="42"/>
        <end position="43"/>
    </location>
    <ligand>
        <name>substrate</name>
    </ligand>
</feature>
<comment type="function">
    <text evidence="9">Catalyzes the ATP-dependent phosphorylation of N-acetyl-L-glutamate.</text>
</comment>
<proteinExistence type="inferred from homology"/>
<dbReference type="InterPro" id="IPR001048">
    <property type="entry name" value="Asp/Glu/Uridylate_kinase"/>
</dbReference>
<dbReference type="InterPro" id="IPR037528">
    <property type="entry name" value="ArgB"/>
</dbReference>
<keyword evidence="2 9" id="KW-0055">Arginine biosynthesis</keyword>
<accession>A0ABV0BVR3</accession>
<dbReference type="GO" id="GO:0003991">
    <property type="term" value="F:acetylglutamate kinase activity"/>
    <property type="evidence" value="ECO:0007669"/>
    <property type="project" value="UniProtKB-EC"/>
</dbReference>
<dbReference type="SUPFAM" id="SSF53633">
    <property type="entry name" value="Carbamate kinase-like"/>
    <property type="match status" value="1"/>
</dbReference>
<keyword evidence="3 9" id="KW-0028">Amino-acid biosynthesis</keyword>